<dbReference type="AlphaFoldDB" id="A0A0W0GKL2"/>
<evidence type="ECO:0000256" key="1">
    <source>
        <dbReference type="SAM" id="MobiDB-lite"/>
    </source>
</evidence>
<accession>A0A0W0GKL2</accession>
<keyword evidence="3" id="KW-1185">Reference proteome</keyword>
<sequence length="274" mass="30207">MNDQFVEKVKELAAGGDSQRTIAEKLNVSRSQVQKVLAAPKAPSDDTPQVAEEQLRKIIREELKSARDSEKTDDKEKANGQFPMVRKMGGGMEVISPEAVLRQYMGGTPEEEIELRAIMKFRASMLMVMDLVNIQKGSAEADAKRMIPILSLMKETREEQDAAAARAKASSEEIADRAAHETAAHLFSAISQNNTQVSGSLEQIRQILNGKNDDPFSRLTNMMQSMQSLSQMFGMPMPGVMPGAPPPVSPGTQPPPNPQPIERYKINETEEKDV</sequence>
<feature type="compositionally biased region" description="Basic and acidic residues" evidence="1">
    <location>
        <begin position="262"/>
        <end position="274"/>
    </location>
</feature>
<comment type="caution">
    <text evidence="2">The sequence shown here is derived from an EMBL/GenBank/DDBJ whole genome shotgun (WGS) entry which is preliminary data.</text>
</comment>
<name>A0A0W0GKL2_9CHLR</name>
<organism evidence="2 3">
    <name type="scientific">Dehalogenimonas alkenigignens</name>
    <dbReference type="NCBI Taxonomy" id="1217799"/>
    <lineage>
        <taxon>Bacteria</taxon>
        <taxon>Bacillati</taxon>
        <taxon>Chloroflexota</taxon>
        <taxon>Dehalococcoidia</taxon>
        <taxon>Dehalococcoidales</taxon>
        <taxon>Dehalococcoidaceae</taxon>
        <taxon>Dehalogenimonas</taxon>
    </lineage>
</organism>
<dbReference type="EMBL" id="LFDV01000002">
    <property type="protein sequence ID" value="KTB49079.1"/>
    <property type="molecule type" value="Genomic_DNA"/>
</dbReference>
<dbReference type="RefSeq" id="WP_058439976.1">
    <property type="nucleotide sequence ID" value="NZ_KQ758903.1"/>
</dbReference>
<proteinExistence type="predicted"/>
<feature type="region of interest" description="Disordered" evidence="1">
    <location>
        <begin position="240"/>
        <end position="274"/>
    </location>
</feature>
<protein>
    <submittedName>
        <fullName evidence="2">Uncharacterized protein</fullName>
    </submittedName>
</protein>
<feature type="compositionally biased region" description="Pro residues" evidence="1">
    <location>
        <begin position="243"/>
        <end position="259"/>
    </location>
</feature>
<dbReference type="Gene3D" id="1.10.10.60">
    <property type="entry name" value="Homeodomain-like"/>
    <property type="match status" value="1"/>
</dbReference>
<evidence type="ECO:0000313" key="2">
    <source>
        <dbReference type="EMBL" id="KTB49079.1"/>
    </source>
</evidence>
<dbReference type="OrthoDB" id="166755at2"/>
<dbReference type="STRING" id="1217799.DEALK_19280"/>
<dbReference type="PATRIC" id="fig|1217799.6.peg.1984"/>
<dbReference type="Proteomes" id="UP000053947">
    <property type="component" value="Unassembled WGS sequence"/>
</dbReference>
<reference evidence="2 3" key="1">
    <citation type="submission" date="2015-06" db="EMBL/GenBank/DDBJ databases">
        <title>Genome sequence of the organohalide-respiring Dehalogenimonas alkenigignens type strain (IP3-3T).</title>
        <authorList>
            <person name="Key T.A."/>
            <person name="Richmond D.P."/>
            <person name="Bowman K.S."/>
            <person name="Cho Y.-J."/>
            <person name="Chun J."/>
            <person name="da Costa M.S."/>
            <person name="Rainey F.A."/>
            <person name="Moe W.M."/>
        </authorList>
    </citation>
    <scope>NUCLEOTIDE SEQUENCE [LARGE SCALE GENOMIC DNA]</scope>
    <source>
        <strain evidence="2 3">IP3-3</strain>
    </source>
</reference>
<evidence type="ECO:0000313" key="3">
    <source>
        <dbReference type="Proteomes" id="UP000053947"/>
    </source>
</evidence>
<gene>
    <name evidence="2" type="ORF">DEALK_19280</name>
</gene>